<reference evidence="7 8" key="1">
    <citation type="submission" date="2020-08" db="EMBL/GenBank/DDBJ databases">
        <title>Genomic Encyclopedia of Type Strains, Phase IV (KMG-IV): sequencing the most valuable type-strain genomes for metagenomic binning, comparative biology and taxonomic classification.</title>
        <authorList>
            <person name="Goeker M."/>
        </authorList>
    </citation>
    <scope>NUCLEOTIDE SEQUENCE [LARGE SCALE GENOMIC DNA]</scope>
    <source>
        <strain evidence="7 8">DSM 17976</strain>
    </source>
</reference>
<feature type="transmembrane region" description="Helical" evidence="5">
    <location>
        <begin position="254"/>
        <end position="275"/>
    </location>
</feature>
<evidence type="ECO:0000259" key="6">
    <source>
        <dbReference type="PROSITE" id="PS50850"/>
    </source>
</evidence>
<comment type="subcellular location">
    <subcellularLocation>
        <location evidence="1">Membrane</location>
        <topology evidence="1">Multi-pass membrane protein</topology>
    </subcellularLocation>
</comment>
<dbReference type="PROSITE" id="PS00216">
    <property type="entry name" value="SUGAR_TRANSPORT_1"/>
    <property type="match status" value="1"/>
</dbReference>
<dbReference type="AlphaFoldDB" id="A0A7W5ZMD6"/>
<feature type="transmembrane region" description="Helical" evidence="5">
    <location>
        <begin position="56"/>
        <end position="76"/>
    </location>
</feature>
<feature type="transmembrane region" description="Helical" evidence="5">
    <location>
        <begin position="21"/>
        <end position="44"/>
    </location>
</feature>
<feature type="transmembrane region" description="Helical" evidence="5">
    <location>
        <begin position="88"/>
        <end position="106"/>
    </location>
</feature>
<evidence type="ECO:0000256" key="4">
    <source>
        <dbReference type="ARBA" id="ARBA00023136"/>
    </source>
</evidence>
<feature type="transmembrane region" description="Helical" evidence="5">
    <location>
        <begin position="376"/>
        <end position="399"/>
    </location>
</feature>
<dbReference type="InterPro" id="IPR011701">
    <property type="entry name" value="MFS"/>
</dbReference>
<evidence type="ECO:0000313" key="7">
    <source>
        <dbReference type="EMBL" id="MBB3839975.1"/>
    </source>
</evidence>
<dbReference type="SUPFAM" id="SSF103473">
    <property type="entry name" value="MFS general substrate transporter"/>
    <property type="match status" value="1"/>
</dbReference>
<keyword evidence="2 5" id="KW-0812">Transmembrane</keyword>
<evidence type="ECO:0000256" key="2">
    <source>
        <dbReference type="ARBA" id="ARBA00022692"/>
    </source>
</evidence>
<organism evidence="7 8">
    <name type="scientific">Runella defluvii</name>
    <dbReference type="NCBI Taxonomy" id="370973"/>
    <lineage>
        <taxon>Bacteria</taxon>
        <taxon>Pseudomonadati</taxon>
        <taxon>Bacteroidota</taxon>
        <taxon>Cytophagia</taxon>
        <taxon>Cytophagales</taxon>
        <taxon>Spirosomataceae</taxon>
        <taxon>Runella</taxon>
    </lineage>
</organism>
<feature type="transmembrane region" description="Helical" evidence="5">
    <location>
        <begin position="287"/>
        <end position="309"/>
    </location>
</feature>
<feature type="transmembrane region" description="Helical" evidence="5">
    <location>
        <begin position="318"/>
        <end position="336"/>
    </location>
</feature>
<protein>
    <submittedName>
        <fullName evidence="7">Benzoate transport</fullName>
    </submittedName>
</protein>
<dbReference type="PANTHER" id="PTHR23508:SF10">
    <property type="entry name" value="CARBOXYLIC ACID TRANSPORTER PROTEIN HOMOLOG"/>
    <property type="match status" value="1"/>
</dbReference>
<dbReference type="GO" id="GO:0046943">
    <property type="term" value="F:carboxylic acid transmembrane transporter activity"/>
    <property type="evidence" value="ECO:0007669"/>
    <property type="project" value="TreeGrafter"/>
</dbReference>
<evidence type="ECO:0000256" key="5">
    <source>
        <dbReference type="SAM" id="Phobius"/>
    </source>
</evidence>
<sequence length="432" mass="46334">MTFDIKEHIDTHKMTRLQYATVFICLLMNMLDGMDVMVISYTAPAIVKAWGITPEALGIVFSSGLVGMTLGAMFLAPKADVIGRKNMILLSAVLMGISIFSTSFAQSIEFLVVIRLISGIGIGAMLASTATLTAEYTPNKTKDFWVSFVISGYPIGAVLSGLVAAKVIPQLGWGTMFQLAGFCTTLSVPLIHFLLSESLDFYFKAQPANALGKANQILGKMGVTSLSQLPTKPAEQAAVSFKSMLTEEFKLPTFQLWGALFMAFATLYFLTNWIPKLATNAGLSMELAIYAGTVFNLGAFVGIVIQGYFSSKYGLKRTIGTFLILTGVLMIAFGWFKGSSWLLVIFGLIGFGIQGGFVGLYAVAARMYPTEFRTTGVGWAIGSGRLGGIIGPLLGGVLIGMGLSMTVNFLIFSIPTIIAGIITIYISSKRIS</sequence>
<keyword evidence="3 5" id="KW-1133">Transmembrane helix</keyword>
<dbReference type="RefSeq" id="WP_183976676.1">
    <property type="nucleotide sequence ID" value="NZ_JACIBY010000009.1"/>
</dbReference>
<feature type="transmembrane region" description="Helical" evidence="5">
    <location>
        <begin position="405"/>
        <end position="426"/>
    </location>
</feature>
<proteinExistence type="predicted"/>
<evidence type="ECO:0000256" key="3">
    <source>
        <dbReference type="ARBA" id="ARBA00022989"/>
    </source>
</evidence>
<dbReference type="PROSITE" id="PS50850">
    <property type="entry name" value="MFS"/>
    <property type="match status" value="1"/>
</dbReference>
<evidence type="ECO:0000313" key="8">
    <source>
        <dbReference type="Proteomes" id="UP000541352"/>
    </source>
</evidence>
<dbReference type="GO" id="GO:0005886">
    <property type="term" value="C:plasma membrane"/>
    <property type="evidence" value="ECO:0007669"/>
    <property type="project" value="TreeGrafter"/>
</dbReference>
<dbReference type="InterPro" id="IPR020846">
    <property type="entry name" value="MFS_dom"/>
</dbReference>
<dbReference type="InterPro" id="IPR036259">
    <property type="entry name" value="MFS_trans_sf"/>
</dbReference>
<dbReference type="PROSITE" id="PS00217">
    <property type="entry name" value="SUGAR_TRANSPORT_2"/>
    <property type="match status" value="1"/>
</dbReference>
<accession>A0A7W5ZMD6</accession>
<feature type="transmembrane region" description="Helical" evidence="5">
    <location>
        <begin position="112"/>
        <end position="132"/>
    </location>
</feature>
<name>A0A7W5ZMD6_9BACT</name>
<evidence type="ECO:0000256" key="1">
    <source>
        <dbReference type="ARBA" id="ARBA00004141"/>
    </source>
</evidence>
<dbReference type="PANTHER" id="PTHR23508">
    <property type="entry name" value="CARBOXYLIC ACID TRANSPORTER PROTEIN HOMOLOG"/>
    <property type="match status" value="1"/>
</dbReference>
<dbReference type="EMBL" id="JACIBY010000009">
    <property type="protein sequence ID" value="MBB3839975.1"/>
    <property type="molecule type" value="Genomic_DNA"/>
</dbReference>
<feature type="transmembrane region" description="Helical" evidence="5">
    <location>
        <begin position="342"/>
        <end position="364"/>
    </location>
</feature>
<keyword evidence="4 5" id="KW-0472">Membrane</keyword>
<dbReference type="InterPro" id="IPR005829">
    <property type="entry name" value="Sugar_transporter_CS"/>
</dbReference>
<feature type="domain" description="Major facilitator superfamily (MFS) profile" evidence="6">
    <location>
        <begin position="21"/>
        <end position="431"/>
    </location>
</feature>
<dbReference type="Gene3D" id="1.20.1250.20">
    <property type="entry name" value="MFS general substrate transporter like domains"/>
    <property type="match status" value="1"/>
</dbReference>
<gene>
    <name evidence="7" type="ORF">FHS57_003988</name>
</gene>
<dbReference type="Pfam" id="PF07690">
    <property type="entry name" value="MFS_1"/>
    <property type="match status" value="1"/>
</dbReference>
<comment type="caution">
    <text evidence="7">The sequence shown here is derived from an EMBL/GenBank/DDBJ whole genome shotgun (WGS) entry which is preliminary data.</text>
</comment>
<feature type="transmembrane region" description="Helical" evidence="5">
    <location>
        <begin position="144"/>
        <end position="165"/>
    </location>
</feature>
<keyword evidence="8" id="KW-1185">Reference proteome</keyword>
<feature type="transmembrane region" description="Helical" evidence="5">
    <location>
        <begin position="171"/>
        <end position="195"/>
    </location>
</feature>
<dbReference type="Proteomes" id="UP000541352">
    <property type="component" value="Unassembled WGS sequence"/>
</dbReference>